<evidence type="ECO:0000259" key="2">
    <source>
        <dbReference type="SMART" id="SM01351"/>
    </source>
</evidence>
<comment type="caution">
    <text evidence="3">The sequence shown here is derived from an EMBL/GenBank/DDBJ whole genome shotgun (WGS) entry which is preliminary data.</text>
</comment>
<evidence type="ECO:0000256" key="1">
    <source>
        <dbReference type="SAM" id="SignalP"/>
    </source>
</evidence>
<dbReference type="SUPFAM" id="SSF52540">
    <property type="entry name" value="P-loop containing nucleoside triphosphate hydrolases"/>
    <property type="match status" value="1"/>
</dbReference>
<dbReference type="PANTHER" id="PTHR32046:SF11">
    <property type="entry name" value="IMMUNE-ASSOCIATED NUCLEOTIDE-BINDING PROTEIN 10-LIKE"/>
    <property type="match status" value="1"/>
</dbReference>
<accession>A0A8H7H252</accession>
<dbReference type="Gene3D" id="3.40.50.300">
    <property type="entry name" value="P-loop containing nucleotide triphosphate hydrolases"/>
    <property type="match status" value="1"/>
</dbReference>
<dbReference type="AlphaFoldDB" id="A0A8H7H252"/>
<dbReference type="Gene3D" id="2.60.40.2970">
    <property type="match status" value="1"/>
</dbReference>
<reference evidence="3" key="1">
    <citation type="submission" date="2020-09" db="EMBL/GenBank/DDBJ databases">
        <title>Comparative genome analyses of four rice-infecting Rhizoctonia solani isolates reveal extensive enrichment of homogalacturonan modification genes.</title>
        <authorList>
            <person name="Lee D.-Y."/>
            <person name="Jeon J."/>
            <person name="Kim K.-T."/>
            <person name="Cheong K."/>
            <person name="Song H."/>
            <person name="Choi G."/>
            <person name="Ko J."/>
            <person name="Opiyo S.O."/>
            <person name="Zuo S."/>
            <person name="Madhav S."/>
            <person name="Lee Y.-H."/>
            <person name="Wang G.-L."/>
        </authorList>
    </citation>
    <scope>NUCLEOTIDE SEQUENCE</scope>
    <source>
        <strain evidence="3">AG1-IA YN-7</strain>
    </source>
</reference>
<dbReference type="GO" id="GO:0004222">
    <property type="term" value="F:metalloendopeptidase activity"/>
    <property type="evidence" value="ECO:0007669"/>
    <property type="project" value="InterPro"/>
</dbReference>
<keyword evidence="1" id="KW-0732">Signal</keyword>
<sequence length="641" mass="71217">MILILILILVTLCGRVSTTRDLLLSLSVPNSAVSINELLVTSIVTNTGDHSLRLLNHPQTVLSHLPTRVFHISRGNITPDFTGLIVHYSPDYVVQKNNSDDFTFLDPGQTYERIHSLAGVYNFTGTGPDNSGKIVIVKAETNCTRFKISGGLKTAPNRFNSFAQSTQMLQSGCTIDQQNIISEAAKYADQYISNALTYLQTINGYTPRYGAWFGAYGPQLAETVKFHYANMVGRAMVTAYDCMPDSCRDGAVAYVWPQQPGVIHFCNWFWSRPPYGSNSKAGTIIHELSHFTGTVDHVYGEVGSLDLARSSPSLAVGNADSHMYFAENSATLPILTMSLSDPTAKSIKVSVAITRKSPDKSSETKQVSYNGPLKLPHNKNSITIVMVGETGCGKTAFMSLLQNLFQGRSALELEDLHDKTTDSNLKKSCSQTEKAKLYEFKTPGGGFTIRMLDTPGLGDSRGLEQDKINQKDITNEISKLGTIDAVVIMSNATTERLGPVTAYALQILVTIFPRSVLHNIGFIFTHTRPLSFNFIPDSLPPELKKSPYWFLENPLALLIKHNTIIQNETRTPRIIRKSVEEIYGAYEDTTETLDEWLEWINGCPPQPTKGIQELYNRFIQVQSRLDDLIRHLEKLSTEEKE</sequence>
<feature type="domain" description="Lysine-specific metallo-endopeptidase" evidence="2">
    <location>
        <begin position="200"/>
        <end position="327"/>
    </location>
</feature>
<evidence type="ECO:0000313" key="3">
    <source>
        <dbReference type="EMBL" id="KAF8672059.1"/>
    </source>
</evidence>
<proteinExistence type="predicted"/>
<dbReference type="EMBL" id="JACYCC010000213">
    <property type="protein sequence ID" value="KAF8672059.1"/>
    <property type="molecule type" value="Genomic_DNA"/>
</dbReference>
<dbReference type="InterPro" id="IPR029463">
    <property type="entry name" value="Lys_MEP"/>
</dbReference>
<evidence type="ECO:0000313" key="4">
    <source>
        <dbReference type="Proteomes" id="UP000650582"/>
    </source>
</evidence>
<organism evidence="3 4">
    <name type="scientific">Rhizoctonia solani</name>
    <dbReference type="NCBI Taxonomy" id="456999"/>
    <lineage>
        <taxon>Eukaryota</taxon>
        <taxon>Fungi</taxon>
        <taxon>Dikarya</taxon>
        <taxon>Basidiomycota</taxon>
        <taxon>Agaricomycotina</taxon>
        <taxon>Agaricomycetes</taxon>
        <taxon>Cantharellales</taxon>
        <taxon>Ceratobasidiaceae</taxon>
        <taxon>Rhizoctonia</taxon>
    </lineage>
</organism>
<dbReference type="InterPro" id="IPR024079">
    <property type="entry name" value="MetalloPept_cat_dom_sf"/>
</dbReference>
<protein>
    <submittedName>
        <fullName evidence="3">Peptidyl-Lys metalloendopeptidase</fullName>
    </submittedName>
</protein>
<gene>
    <name evidence="3" type="ORF">RHS04_07901</name>
</gene>
<dbReference type="InterPro" id="IPR027417">
    <property type="entry name" value="P-loop_NTPase"/>
</dbReference>
<dbReference type="SMART" id="SM01351">
    <property type="entry name" value="Aspzincin_M35"/>
    <property type="match status" value="1"/>
</dbReference>
<dbReference type="Pfam" id="PF14521">
    <property type="entry name" value="Aspzincin_M35"/>
    <property type="match status" value="1"/>
</dbReference>
<dbReference type="Gene3D" id="3.40.390.10">
    <property type="entry name" value="Collagenase (Catalytic Domain)"/>
    <property type="match status" value="1"/>
</dbReference>
<dbReference type="GO" id="GO:0005525">
    <property type="term" value="F:GTP binding"/>
    <property type="evidence" value="ECO:0007669"/>
    <property type="project" value="InterPro"/>
</dbReference>
<dbReference type="Proteomes" id="UP000650582">
    <property type="component" value="Unassembled WGS sequence"/>
</dbReference>
<dbReference type="CDD" id="cd00882">
    <property type="entry name" value="Ras_like_GTPase"/>
    <property type="match status" value="1"/>
</dbReference>
<dbReference type="PANTHER" id="PTHR32046">
    <property type="entry name" value="G DOMAIN-CONTAINING PROTEIN"/>
    <property type="match status" value="1"/>
</dbReference>
<feature type="chain" id="PRO_5034338995" evidence="1">
    <location>
        <begin position="19"/>
        <end position="641"/>
    </location>
</feature>
<dbReference type="SUPFAM" id="SSF55486">
    <property type="entry name" value="Metalloproteases ('zincins'), catalytic domain"/>
    <property type="match status" value="1"/>
</dbReference>
<name>A0A8H7H252_9AGAM</name>
<feature type="signal peptide" evidence="1">
    <location>
        <begin position="1"/>
        <end position="18"/>
    </location>
</feature>